<evidence type="ECO:0000313" key="3">
    <source>
        <dbReference type="Proteomes" id="UP001160148"/>
    </source>
</evidence>
<name>A0AAV0W4F5_9HEMI</name>
<dbReference type="AlphaFoldDB" id="A0AAV0W4F5"/>
<keyword evidence="3" id="KW-1185">Reference proteome</keyword>
<proteinExistence type="predicted"/>
<feature type="compositionally biased region" description="Basic and acidic residues" evidence="1">
    <location>
        <begin position="186"/>
        <end position="198"/>
    </location>
</feature>
<feature type="region of interest" description="Disordered" evidence="1">
    <location>
        <begin position="158"/>
        <end position="198"/>
    </location>
</feature>
<reference evidence="2 3" key="1">
    <citation type="submission" date="2023-01" db="EMBL/GenBank/DDBJ databases">
        <authorList>
            <person name="Whitehead M."/>
        </authorList>
    </citation>
    <scope>NUCLEOTIDE SEQUENCE [LARGE SCALE GENOMIC DNA]</scope>
</reference>
<sequence length="198" mass="20976">MSGASRDDDGGGMVIDTGEAGLEGDRLCTGGDTTPVMSAKRNCVPSSPPLLAEGDEGRIEAGLAYIRSTLKSAMTEARAVGVRSGSDGLIKSLENIFDTVSQMLTRKGKLRTPLHPASKKARSLVELGSATRDIGRPEMVDVGTDTILTPYWWASEQECREEETAGGRTREAGAREPQASAAQICHRAESARETDPGI</sequence>
<comment type="caution">
    <text evidence="2">The sequence shown here is derived from an EMBL/GenBank/DDBJ whole genome shotgun (WGS) entry which is preliminary data.</text>
</comment>
<gene>
    <name evidence="2" type="ORF">MEUPH1_LOCUS7133</name>
</gene>
<accession>A0AAV0W4F5</accession>
<protein>
    <submittedName>
        <fullName evidence="2">Uncharacterized protein</fullName>
    </submittedName>
</protein>
<feature type="region of interest" description="Disordered" evidence="1">
    <location>
        <begin position="1"/>
        <end position="29"/>
    </location>
</feature>
<dbReference type="EMBL" id="CARXXK010000001">
    <property type="protein sequence ID" value="CAI6350701.1"/>
    <property type="molecule type" value="Genomic_DNA"/>
</dbReference>
<feature type="compositionally biased region" description="Basic and acidic residues" evidence="1">
    <location>
        <begin position="162"/>
        <end position="174"/>
    </location>
</feature>
<organism evidence="2 3">
    <name type="scientific">Macrosiphum euphorbiae</name>
    <name type="common">potato aphid</name>
    <dbReference type="NCBI Taxonomy" id="13131"/>
    <lineage>
        <taxon>Eukaryota</taxon>
        <taxon>Metazoa</taxon>
        <taxon>Ecdysozoa</taxon>
        <taxon>Arthropoda</taxon>
        <taxon>Hexapoda</taxon>
        <taxon>Insecta</taxon>
        <taxon>Pterygota</taxon>
        <taxon>Neoptera</taxon>
        <taxon>Paraneoptera</taxon>
        <taxon>Hemiptera</taxon>
        <taxon>Sternorrhyncha</taxon>
        <taxon>Aphidomorpha</taxon>
        <taxon>Aphidoidea</taxon>
        <taxon>Aphididae</taxon>
        <taxon>Macrosiphini</taxon>
        <taxon>Macrosiphum</taxon>
    </lineage>
</organism>
<dbReference type="Proteomes" id="UP001160148">
    <property type="component" value="Unassembled WGS sequence"/>
</dbReference>
<evidence type="ECO:0000256" key="1">
    <source>
        <dbReference type="SAM" id="MobiDB-lite"/>
    </source>
</evidence>
<evidence type="ECO:0000313" key="2">
    <source>
        <dbReference type="EMBL" id="CAI6350701.1"/>
    </source>
</evidence>